<evidence type="ECO:0000256" key="2">
    <source>
        <dbReference type="PROSITE-ProRule" id="PRU00235"/>
    </source>
</evidence>
<dbReference type="Proteomes" id="UP000736164">
    <property type="component" value="Unassembled WGS sequence"/>
</dbReference>
<organism evidence="4 5">
    <name type="scientific">Atractosteus spatula</name>
    <name type="common">Alligator gar</name>
    <name type="synonym">Lepisosteus spatula</name>
    <dbReference type="NCBI Taxonomy" id="7917"/>
    <lineage>
        <taxon>Eukaryota</taxon>
        <taxon>Metazoa</taxon>
        <taxon>Chordata</taxon>
        <taxon>Craniata</taxon>
        <taxon>Vertebrata</taxon>
        <taxon>Euteleostomi</taxon>
        <taxon>Actinopterygii</taxon>
        <taxon>Neopterygii</taxon>
        <taxon>Holostei</taxon>
        <taxon>Semionotiformes</taxon>
        <taxon>Lepisosteidae</taxon>
        <taxon>Atractosteus</taxon>
    </lineage>
</organism>
<feature type="non-terminal residue" evidence="4">
    <location>
        <position position="179"/>
    </location>
</feature>
<dbReference type="Gene3D" id="2.130.10.30">
    <property type="entry name" value="Regulator of chromosome condensation 1/beta-lactamase-inhibitor protein II"/>
    <property type="match status" value="1"/>
</dbReference>
<dbReference type="PROSITE" id="PS50012">
    <property type="entry name" value="RCC1_3"/>
    <property type="match status" value="1"/>
</dbReference>
<dbReference type="EMBL" id="JAAWVO010050403">
    <property type="protein sequence ID" value="MBN3320066.1"/>
    <property type="molecule type" value="Genomic_DNA"/>
</dbReference>
<dbReference type="InterPro" id="IPR009091">
    <property type="entry name" value="RCC1/BLIP-II"/>
</dbReference>
<dbReference type="SUPFAM" id="SSF50985">
    <property type="entry name" value="RCC1/BLIP-II"/>
    <property type="match status" value="1"/>
</dbReference>
<dbReference type="PANTHER" id="PTHR22870">
    <property type="entry name" value="REGULATOR OF CHROMOSOME CONDENSATION"/>
    <property type="match status" value="1"/>
</dbReference>
<proteinExistence type="predicted"/>
<keyword evidence="1" id="KW-0677">Repeat</keyword>
<gene>
    <name evidence="4" type="primary">Sergef_0</name>
    <name evidence="4" type="ORF">GTO95_0007510</name>
</gene>
<protein>
    <submittedName>
        <fullName evidence="4">SRGEF factor</fullName>
    </submittedName>
</protein>
<accession>A0A8J7TEL8</accession>
<comment type="caution">
    <text evidence="4">The sequence shown here is derived from an EMBL/GenBank/DDBJ whole genome shotgun (WGS) entry which is preliminary data.</text>
</comment>
<evidence type="ECO:0000313" key="4">
    <source>
        <dbReference type="EMBL" id="MBN3320066.1"/>
    </source>
</evidence>
<dbReference type="PROSITE" id="PS51257">
    <property type="entry name" value="PROKAR_LIPOPROTEIN"/>
    <property type="match status" value="1"/>
</dbReference>
<name>A0A8J7TEL8_ATRSP</name>
<feature type="region of interest" description="Disordered" evidence="3">
    <location>
        <begin position="43"/>
        <end position="80"/>
    </location>
</feature>
<feature type="repeat" description="RCC1" evidence="2">
    <location>
        <begin position="107"/>
        <end position="158"/>
    </location>
</feature>
<feature type="non-terminal residue" evidence="4">
    <location>
        <position position="1"/>
    </location>
</feature>
<sequence length="179" mass="18953">MAEFPERICEAEGGVMLFSALCCFSLAACGLPQPPTALTAAYRPESETQQEPERPLGQGAQQHGSLGRPPVPQDDQGWPPRKTRLLLLTVDQQIACGSEHNLAIVGGRLLSWGWNEHGMCGDGTEVNVGQPQPIPALQGAGPLLIGCGAGHSMALCERRGSSSWETLSGLEENPSGMCH</sequence>
<evidence type="ECO:0000256" key="3">
    <source>
        <dbReference type="SAM" id="MobiDB-lite"/>
    </source>
</evidence>
<dbReference type="InterPro" id="IPR051210">
    <property type="entry name" value="Ub_ligase/GEF_domain"/>
</dbReference>
<dbReference type="AlphaFoldDB" id="A0A8J7TEL8"/>
<keyword evidence="5" id="KW-1185">Reference proteome</keyword>
<dbReference type="PANTHER" id="PTHR22870:SF466">
    <property type="entry name" value="ANKYRIN REPEAT-CONTAINING PROTEIN"/>
    <property type="match status" value="1"/>
</dbReference>
<dbReference type="InterPro" id="IPR000408">
    <property type="entry name" value="Reg_chr_condens"/>
</dbReference>
<dbReference type="Pfam" id="PF00415">
    <property type="entry name" value="RCC1"/>
    <property type="match status" value="1"/>
</dbReference>
<reference evidence="4" key="1">
    <citation type="journal article" date="2021" name="Cell">
        <title>Tracing the genetic footprints of vertebrate landing in non-teleost ray-finned fishes.</title>
        <authorList>
            <person name="Bi X."/>
            <person name="Wang K."/>
            <person name="Yang L."/>
            <person name="Pan H."/>
            <person name="Jiang H."/>
            <person name="Wei Q."/>
            <person name="Fang M."/>
            <person name="Yu H."/>
            <person name="Zhu C."/>
            <person name="Cai Y."/>
            <person name="He Y."/>
            <person name="Gan X."/>
            <person name="Zeng H."/>
            <person name="Yu D."/>
            <person name="Zhu Y."/>
            <person name="Jiang H."/>
            <person name="Qiu Q."/>
            <person name="Yang H."/>
            <person name="Zhang Y.E."/>
            <person name="Wang W."/>
            <person name="Zhu M."/>
            <person name="He S."/>
            <person name="Zhang G."/>
        </authorList>
    </citation>
    <scope>NUCLEOTIDE SEQUENCE</scope>
    <source>
        <strain evidence="4">Allg_001</strain>
    </source>
</reference>
<evidence type="ECO:0000256" key="1">
    <source>
        <dbReference type="ARBA" id="ARBA00022737"/>
    </source>
</evidence>
<evidence type="ECO:0000313" key="5">
    <source>
        <dbReference type="Proteomes" id="UP000736164"/>
    </source>
</evidence>